<evidence type="ECO:0000256" key="1">
    <source>
        <dbReference type="ARBA" id="ARBA00022741"/>
    </source>
</evidence>
<dbReference type="Gene3D" id="3.30.200.20">
    <property type="entry name" value="Phosphorylase Kinase, domain 1"/>
    <property type="match status" value="2"/>
</dbReference>
<accession>A0A1W0A723</accession>
<sequence>MVLLALSLEHEQELKKVFDDYDEDGTGDIDAEELGKIAEDLGEPLSKEELEYLIMEFDADGSGTIDWEEFLAWYEPLDAIGQGSYGVVCSVKNLQTNEKLAIKKITPMAGDEWDATHTLREIRLMRCLGEHENIISLKDLTMCVEKDELYMMMELADTDLHRLIQSSCPLTDGHIRVIMFQLLSGVKAMHDNGVLHRDLKPGNLLVNKDCELKITDFGLARMVPKDLQNIDPDSTDPVSSPMTEYVVTRWYRPPELMLAPNGVYNGAVDMWSVGCILGELLTRKPLFPGSDFMDQLTRVFKVIDIPPKHERGYTIEKDALKFLASLPATPPNAFDKICKGKHPDTKDLLERLLCFNPKERITVDEALAHPFFNGVEVEWGVIPPLKLSHSLEFAFEDQSLPLETLRQYIKDEVTAFQNKTSTLDISQAIDNVKFEEPAQGSSSDGDYEPGLGFTIKGCDFNVPPNYEAINVLGEGSYGIVCSAKDTEEDQQVAIKKITPMAGDEWDAKHTLREIRLMRYFEDHPNIASLQNLSTCIAKDELYIMMGLVDTDLHRLIQSKTKLEDNHIAAIMYQLLCGAKALHENGVLHRDLKPGNILISKNCDVKITDFGLSRFVPNGRTCSNSEAPLEKAQLMTEYVVTRWYRPPEIMLAPNGSYAEAVDMWSIGCIFGELLNRKPLFPGTDFIDQLTRVFSILPIPPKEKRGYTVDGDALKFLESLPKASPQALTKAFRKASPEAISLLRRLLCINPTRRITADQALQHPFFKNIRLQFGEPLVFKVSEELDFDFDQKDYSLSKLRGLIQNEVRLFSKAKVEPPLQPSVVLAPVVEEAPAQVDPEPVVLPSSRQTRRESKSMKEVESNHDSLSAPRDCKVNNECHSTTKKEEECGVPETVSHSPELKETWQDERLQDRLNYHESAPSTNSNPRRDSDIVLSDSEDERMEVVVEGKAKKSSLDSNDKWIATEDDDGDEILQAMQNIHLRQRPPSNQDHNKEDDTPSMSSIPLPPGWEERFNKKYNRIYYVDHATKTSTWDHPGVKTSVVSTATIPKERPNLIKQTTRLANDLMKKMVLPKNWERRTDTKTGRLYYVNLLTKKTFARLPSSVSASMVTHRSKETKEKPEKKRQVTVPHSPQFSQMSWQRKRGTEAQ</sequence>
<feature type="compositionally biased region" description="Basic and acidic residues" evidence="6">
    <location>
        <begin position="868"/>
        <end position="885"/>
    </location>
</feature>
<evidence type="ECO:0000259" key="8">
    <source>
        <dbReference type="PROSITE" id="PS50020"/>
    </source>
</evidence>
<dbReference type="PANTHER" id="PTHR24055">
    <property type="entry name" value="MITOGEN-ACTIVATED PROTEIN KINASE"/>
    <property type="match status" value="1"/>
</dbReference>
<dbReference type="InterPro" id="IPR000719">
    <property type="entry name" value="Prot_kinase_dom"/>
</dbReference>
<dbReference type="CDD" id="cd00051">
    <property type="entry name" value="EFh"/>
    <property type="match status" value="1"/>
</dbReference>
<dbReference type="InterPro" id="IPR017441">
    <property type="entry name" value="Protein_kinase_ATP_BS"/>
</dbReference>
<gene>
    <name evidence="10" type="ORF">THRCLA_01871</name>
</gene>
<feature type="domain" description="WW" evidence="8">
    <location>
        <begin position="1067"/>
        <end position="1101"/>
    </location>
</feature>
<dbReference type="GO" id="GO:0005524">
    <property type="term" value="F:ATP binding"/>
    <property type="evidence" value="ECO:0007669"/>
    <property type="project" value="UniProtKB-UniRule"/>
</dbReference>
<dbReference type="Gene3D" id="2.20.70.10">
    <property type="match status" value="2"/>
</dbReference>
<evidence type="ECO:0000256" key="2">
    <source>
        <dbReference type="ARBA" id="ARBA00022837"/>
    </source>
</evidence>
<feature type="domain" description="WW" evidence="8">
    <location>
        <begin position="1001"/>
        <end position="1035"/>
    </location>
</feature>
<dbReference type="InterPro" id="IPR001202">
    <property type="entry name" value="WW_dom"/>
</dbReference>
<dbReference type="OrthoDB" id="69123at2759"/>
<comment type="similarity">
    <text evidence="4">Belongs to the protein kinase superfamily. Ser/Thr protein kinase family. CDPK subfamily.</text>
</comment>
<feature type="compositionally biased region" description="Basic and acidic residues" evidence="6">
    <location>
        <begin position="847"/>
        <end position="861"/>
    </location>
</feature>
<feature type="region of interest" description="Disordered" evidence="6">
    <location>
        <begin position="979"/>
        <end position="1005"/>
    </location>
</feature>
<evidence type="ECO:0000259" key="9">
    <source>
        <dbReference type="PROSITE" id="PS50222"/>
    </source>
</evidence>
<organism evidence="10 11">
    <name type="scientific">Thraustotheca clavata</name>
    <dbReference type="NCBI Taxonomy" id="74557"/>
    <lineage>
        <taxon>Eukaryota</taxon>
        <taxon>Sar</taxon>
        <taxon>Stramenopiles</taxon>
        <taxon>Oomycota</taxon>
        <taxon>Saprolegniomycetes</taxon>
        <taxon>Saprolegniales</taxon>
        <taxon>Achlyaceae</taxon>
        <taxon>Thraustotheca</taxon>
    </lineage>
</organism>
<feature type="region of interest" description="Disordered" evidence="6">
    <location>
        <begin position="1101"/>
        <end position="1146"/>
    </location>
</feature>
<dbReference type="SMART" id="SM00054">
    <property type="entry name" value="EFh"/>
    <property type="match status" value="2"/>
</dbReference>
<feature type="compositionally biased region" description="Polar residues" evidence="6">
    <location>
        <begin position="1126"/>
        <end position="1137"/>
    </location>
</feature>
<dbReference type="Gene3D" id="1.10.510.10">
    <property type="entry name" value="Transferase(Phosphotransferase) domain 1"/>
    <property type="match status" value="2"/>
</dbReference>
<dbReference type="GO" id="GO:0004672">
    <property type="term" value="F:protein kinase activity"/>
    <property type="evidence" value="ECO:0007669"/>
    <property type="project" value="InterPro"/>
</dbReference>
<dbReference type="PROSITE" id="PS50011">
    <property type="entry name" value="PROTEIN_KINASE_DOM"/>
    <property type="match status" value="2"/>
</dbReference>
<feature type="domain" description="EF-hand" evidence="9">
    <location>
        <begin position="45"/>
        <end position="80"/>
    </location>
</feature>
<dbReference type="Pfam" id="PF00397">
    <property type="entry name" value="WW"/>
    <property type="match status" value="1"/>
</dbReference>
<dbReference type="SMART" id="SM00220">
    <property type="entry name" value="S_TKc"/>
    <property type="match status" value="2"/>
</dbReference>
<dbReference type="AlphaFoldDB" id="A0A1W0A723"/>
<keyword evidence="1 5" id="KW-0547">Nucleotide-binding</keyword>
<dbReference type="InterPro" id="IPR008271">
    <property type="entry name" value="Ser/Thr_kinase_AS"/>
</dbReference>
<keyword evidence="2" id="KW-0106">Calcium</keyword>
<evidence type="ECO:0000256" key="4">
    <source>
        <dbReference type="ARBA" id="ARBA00024334"/>
    </source>
</evidence>
<proteinExistence type="inferred from homology"/>
<feature type="domain" description="Protein kinase" evidence="7">
    <location>
        <begin position="466"/>
        <end position="764"/>
    </location>
</feature>
<evidence type="ECO:0000313" key="11">
    <source>
        <dbReference type="Proteomes" id="UP000243217"/>
    </source>
</evidence>
<dbReference type="InterPro" id="IPR036020">
    <property type="entry name" value="WW_dom_sf"/>
</dbReference>
<dbReference type="PROSITE" id="PS00018">
    <property type="entry name" value="EF_HAND_1"/>
    <property type="match status" value="2"/>
</dbReference>
<evidence type="ECO:0000313" key="10">
    <source>
        <dbReference type="EMBL" id="OQS06076.1"/>
    </source>
</evidence>
<dbReference type="CDD" id="cd00201">
    <property type="entry name" value="WW"/>
    <property type="match status" value="2"/>
</dbReference>
<dbReference type="InterPro" id="IPR011992">
    <property type="entry name" value="EF-hand-dom_pair"/>
</dbReference>
<dbReference type="InterPro" id="IPR050117">
    <property type="entry name" value="MAPK"/>
</dbReference>
<dbReference type="PROSITE" id="PS50222">
    <property type="entry name" value="EF_HAND_2"/>
    <property type="match status" value="2"/>
</dbReference>
<keyword evidence="10" id="KW-0808">Transferase</keyword>
<dbReference type="STRING" id="74557.A0A1W0A723"/>
<feature type="binding site" evidence="5">
    <location>
        <position position="496"/>
    </location>
    <ligand>
        <name>ATP</name>
        <dbReference type="ChEBI" id="CHEBI:30616"/>
    </ligand>
</feature>
<comment type="caution">
    <text evidence="10">The sequence shown here is derived from an EMBL/GenBank/DDBJ whole genome shotgun (WGS) entry which is preliminary data.</text>
</comment>
<dbReference type="GO" id="GO:0005509">
    <property type="term" value="F:calcium ion binding"/>
    <property type="evidence" value="ECO:0007669"/>
    <property type="project" value="InterPro"/>
</dbReference>
<reference evidence="10 11" key="1">
    <citation type="journal article" date="2014" name="Genome Biol. Evol.">
        <title>The secreted proteins of Achlya hypogyna and Thraustotheca clavata identify the ancestral oomycete secretome and reveal gene acquisitions by horizontal gene transfer.</title>
        <authorList>
            <person name="Misner I."/>
            <person name="Blouin N."/>
            <person name="Leonard G."/>
            <person name="Richards T.A."/>
            <person name="Lane C.E."/>
        </authorList>
    </citation>
    <scope>NUCLEOTIDE SEQUENCE [LARGE SCALE GENOMIC DNA]</scope>
    <source>
        <strain evidence="10 11">ATCC 34112</strain>
    </source>
</reference>
<dbReference type="InterPro" id="IPR002048">
    <property type="entry name" value="EF_hand_dom"/>
</dbReference>
<dbReference type="PROSITE" id="PS50020">
    <property type="entry name" value="WW_DOMAIN_2"/>
    <property type="match status" value="2"/>
</dbReference>
<feature type="compositionally biased region" description="Basic and acidic residues" evidence="6">
    <location>
        <begin position="1110"/>
        <end position="1122"/>
    </location>
</feature>
<keyword evidence="11" id="KW-1185">Reference proteome</keyword>
<dbReference type="PROSITE" id="PS00107">
    <property type="entry name" value="PROTEIN_KINASE_ATP"/>
    <property type="match status" value="2"/>
</dbReference>
<feature type="binding site" evidence="5">
    <location>
        <position position="104"/>
    </location>
    <ligand>
        <name>ATP</name>
        <dbReference type="ChEBI" id="CHEBI:30616"/>
    </ligand>
</feature>
<dbReference type="EMBL" id="JNBS01000378">
    <property type="protein sequence ID" value="OQS06076.1"/>
    <property type="molecule type" value="Genomic_DNA"/>
</dbReference>
<dbReference type="FunFam" id="1.10.510.10:FF:000439">
    <property type="entry name" value="Mitogen-activated protein kinase"/>
    <property type="match status" value="2"/>
</dbReference>
<evidence type="ECO:0000259" key="7">
    <source>
        <dbReference type="PROSITE" id="PS50011"/>
    </source>
</evidence>
<dbReference type="SUPFAM" id="SSF56112">
    <property type="entry name" value="Protein kinase-like (PK-like)"/>
    <property type="match status" value="2"/>
</dbReference>
<dbReference type="Proteomes" id="UP000243217">
    <property type="component" value="Unassembled WGS sequence"/>
</dbReference>
<dbReference type="InterPro" id="IPR018247">
    <property type="entry name" value="EF_Hand_1_Ca_BS"/>
</dbReference>
<dbReference type="PROSITE" id="PS00108">
    <property type="entry name" value="PROTEIN_KINASE_ST"/>
    <property type="match status" value="2"/>
</dbReference>
<dbReference type="SUPFAM" id="SSF47473">
    <property type="entry name" value="EF-hand"/>
    <property type="match status" value="1"/>
</dbReference>
<feature type="domain" description="Protein kinase" evidence="7">
    <location>
        <begin position="74"/>
        <end position="372"/>
    </location>
</feature>
<feature type="region of interest" description="Disordered" evidence="6">
    <location>
        <begin position="834"/>
        <end position="901"/>
    </location>
</feature>
<dbReference type="PROSITE" id="PS01159">
    <property type="entry name" value="WW_DOMAIN_1"/>
    <property type="match status" value="1"/>
</dbReference>
<dbReference type="InterPro" id="IPR011009">
    <property type="entry name" value="Kinase-like_dom_sf"/>
</dbReference>
<protein>
    <submittedName>
        <fullName evidence="10">Mitogen-activated protein kinase</fullName>
    </submittedName>
</protein>
<dbReference type="Gene3D" id="1.10.238.10">
    <property type="entry name" value="EF-hand"/>
    <property type="match status" value="1"/>
</dbReference>
<dbReference type="Pfam" id="PF00069">
    <property type="entry name" value="Pkinase"/>
    <property type="match status" value="2"/>
</dbReference>
<evidence type="ECO:0000256" key="3">
    <source>
        <dbReference type="ARBA" id="ARBA00022840"/>
    </source>
</evidence>
<dbReference type="SMART" id="SM00456">
    <property type="entry name" value="WW"/>
    <property type="match status" value="2"/>
</dbReference>
<evidence type="ECO:0000256" key="5">
    <source>
        <dbReference type="PROSITE-ProRule" id="PRU10141"/>
    </source>
</evidence>
<keyword evidence="3 5" id="KW-0067">ATP-binding</keyword>
<keyword evidence="10" id="KW-0418">Kinase</keyword>
<feature type="region of interest" description="Disordered" evidence="6">
    <location>
        <begin position="914"/>
        <end position="937"/>
    </location>
</feature>
<dbReference type="SUPFAM" id="SSF51045">
    <property type="entry name" value="WW domain"/>
    <property type="match status" value="2"/>
</dbReference>
<dbReference type="Pfam" id="PF13833">
    <property type="entry name" value="EF-hand_8"/>
    <property type="match status" value="1"/>
</dbReference>
<feature type="domain" description="EF-hand" evidence="9">
    <location>
        <begin position="9"/>
        <end position="44"/>
    </location>
</feature>
<name>A0A1W0A723_9STRA</name>
<dbReference type="CDD" id="cd07834">
    <property type="entry name" value="STKc_MAPK"/>
    <property type="match status" value="2"/>
</dbReference>
<evidence type="ECO:0000256" key="6">
    <source>
        <dbReference type="SAM" id="MobiDB-lite"/>
    </source>
</evidence>